<feature type="domain" description="Lytic transglycosylase superhelical linker" evidence="4">
    <location>
        <begin position="419"/>
        <end position="475"/>
    </location>
</feature>
<dbReference type="RefSeq" id="WP_405339306.1">
    <property type="nucleotide sequence ID" value="NZ_JBANFI010000004.1"/>
</dbReference>
<dbReference type="Proteomes" id="UP001621714">
    <property type="component" value="Unassembled WGS sequence"/>
</dbReference>
<dbReference type="InterPro" id="IPR023346">
    <property type="entry name" value="Lysozyme-like_dom_sf"/>
</dbReference>
<evidence type="ECO:0000256" key="1">
    <source>
        <dbReference type="ARBA" id="ARBA00007734"/>
    </source>
</evidence>
<evidence type="ECO:0000313" key="6">
    <source>
        <dbReference type="Proteomes" id="UP001621714"/>
    </source>
</evidence>
<dbReference type="EMBL" id="JBANFI010000004">
    <property type="protein sequence ID" value="MFK7161025.1"/>
    <property type="molecule type" value="Genomic_DNA"/>
</dbReference>
<dbReference type="InterPro" id="IPR008258">
    <property type="entry name" value="Transglycosylase_SLT_dom_1"/>
</dbReference>
<name>A0ABW8PXK1_9GAMM</name>
<dbReference type="InterPro" id="IPR008939">
    <property type="entry name" value="Lytic_TGlycosylase_superhlx_U"/>
</dbReference>
<dbReference type="Gene3D" id="1.10.1240.20">
    <property type="entry name" value="Lytic transglycosylase, superhelical linker domain"/>
    <property type="match status" value="1"/>
</dbReference>
<dbReference type="CDD" id="cd13401">
    <property type="entry name" value="Slt70-like"/>
    <property type="match status" value="1"/>
</dbReference>
<dbReference type="InterPro" id="IPR037061">
    <property type="entry name" value="Lytic_TGlycoase_superhlx_L_sf"/>
</dbReference>
<sequence>MRNLLCLLLVIWSLPLFALSGHPGPLAPEWETLRSQFSASYQTLRRGALPDLERPLAELGDYPLAPYLEHQRLRNLLAYQRATPAELADFVERHPHTLMAQDLLQMAFDHAQEAHWPELIQLSRLHQQPLSRQQECRFLAAQAEPNWWQITRAHHLWQQGHPLPDACQFLTDFLQAHQLLRPQDYAQASLQLFSQGQRDAALRLAAHSTPEVLAFFQFWHQSWSSRSLPHLRTHLLEAAPESLDAGWHFAEWADQLLAQRLSHHLRQSPDTTLALADALAAQGRLSAARHAQLQQQQAITYAASAASEALVLFAQIPPSYLEAAGWQWYARTLLRHEHWEAFIQVVTSMPEDLQQQSEWRYWLATAYQQLDQPALALPLYANLARERHYYGFLAARDLGLTPRMNDRTPLPDPLQLQHLMDNPGLQRSHELFQLGYLHEARREWFFTVHQFPAEQRLQAAWLAQFWGWYELSARTANAVDPHALQLRFPLGHLQDLQLLAAQHQIDPALVLALIRKESIFSPDARSSAGALGLMQVMPRTGQQVARQMRLGTRSAPDLLDPQINLPIGVFYLSQLLERFQQQPALAAAAYNAGPNRTQRWVAELGSEITPLWVERITYGETRDYVKSLLAFQEVYRWLLEQQPQSLLAYRLQLGTSDE</sequence>
<gene>
    <name evidence="5" type="ORF">V6U78_08255</name>
</gene>
<evidence type="ECO:0000259" key="3">
    <source>
        <dbReference type="Pfam" id="PF01464"/>
    </source>
</evidence>
<dbReference type="Gene3D" id="1.25.20.10">
    <property type="entry name" value="Bacterial muramidases"/>
    <property type="match status" value="1"/>
</dbReference>
<reference evidence="5 6" key="1">
    <citation type="submission" date="2024-02" db="EMBL/GenBank/DDBJ databases">
        <title>Marinospirillum sp. MEB 164 isolated from Lonar lake sediment.</title>
        <authorList>
            <person name="Joshi A."/>
            <person name="Thite S."/>
        </authorList>
    </citation>
    <scope>NUCLEOTIDE SEQUENCE [LARGE SCALE GENOMIC DNA]</scope>
    <source>
        <strain evidence="5 6">MEB164</strain>
    </source>
</reference>
<protein>
    <submittedName>
        <fullName evidence="5">Transglycosylase SLT domain-containing protein</fullName>
    </submittedName>
</protein>
<comment type="similarity">
    <text evidence="1">Belongs to the transglycosylase Slt family.</text>
</comment>
<dbReference type="Gene3D" id="1.10.530.10">
    <property type="match status" value="1"/>
</dbReference>
<evidence type="ECO:0000313" key="5">
    <source>
        <dbReference type="EMBL" id="MFK7161025.1"/>
    </source>
</evidence>
<comment type="caution">
    <text evidence="5">The sequence shown here is derived from an EMBL/GenBank/DDBJ whole genome shotgun (WGS) entry which is preliminary data.</text>
</comment>
<evidence type="ECO:0000256" key="2">
    <source>
        <dbReference type="ARBA" id="ARBA00022729"/>
    </source>
</evidence>
<dbReference type="PANTHER" id="PTHR37423">
    <property type="entry name" value="SOLUBLE LYTIC MUREIN TRANSGLYCOSYLASE-RELATED"/>
    <property type="match status" value="1"/>
</dbReference>
<dbReference type="InterPro" id="IPR012289">
    <property type="entry name" value="Lytic_TGlycosylase_superhlx_L"/>
</dbReference>
<dbReference type="PROSITE" id="PS00922">
    <property type="entry name" value="TRANSGLYCOSYLASE"/>
    <property type="match status" value="1"/>
</dbReference>
<dbReference type="SUPFAM" id="SSF48435">
    <property type="entry name" value="Bacterial muramidases"/>
    <property type="match status" value="1"/>
</dbReference>
<proteinExistence type="inferred from homology"/>
<organism evidence="5 6">
    <name type="scientific">Marinospirillum alkalitolerans</name>
    <dbReference type="NCBI Taxonomy" id="3123374"/>
    <lineage>
        <taxon>Bacteria</taxon>
        <taxon>Pseudomonadati</taxon>
        <taxon>Pseudomonadota</taxon>
        <taxon>Gammaproteobacteria</taxon>
        <taxon>Oceanospirillales</taxon>
        <taxon>Oceanospirillaceae</taxon>
        <taxon>Marinospirillum</taxon>
    </lineage>
</organism>
<dbReference type="InterPro" id="IPR000189">
    <property type="entry name" value="Transglyc_AS"/>
</dbReference>
<dbReference type="SUPFAM" id="SSF53955">
    <property type="entry name" value="Lysozyme-like"/>
    <property type="match status" value="1"/>
</dbReference>
<dbReference type="PANTHER" id="PTHR37423:SF5">
    <property type="entry name" value="SOLUBLE LYTIC MUREIN TRANSGLYCOSYLASE"/>
    <property type="match status" value="1"/>
</dbReference>
<dbReference type="Pfam" id="PF14718">
    <property type="entry name" value="SLT_L"/>
    <property type="match status" value="1"/>
</dbReference>
<evidence type="ECO:0000259" key="4">
    <source>
        <dbReference type="Pfam" id="PF14718"/>
    </source>
</evidence>
<feature type="domain" description="Transglycosylase SLT" evidence="3">
    <location>
        <begin position="500"/>
        <end position="605"/>
    </location>
</feature>
<accession>A0ABW8PXK1</accession>
<keyword evidence="6" id="KW-1185">Reference proteome</keyword>
<keyword evidence="2" id="KW-0732">Signal</keyword>
<dbReference type="Pfam" id="PF01464">
    <property type="entry name" value="SLT"/>
    <property type="match status" value="1"/>
</dbReference>